<gene>
    <name evidence="1" type="ORF">OJ997_32585</name>
</gene>
<proteinExistence type="predicted"/>
<accession>A0A9X3SJB6</accession>
<dbReference type="EMBL" id="JAPDDP010000097">
    <property type="protein sequence ID" value="MDA0185087.1"/>
    <property type="molecule type" value="Genomic_DNA"/>
</dbReference>
<protein>
    <submittedName>
        <fullName evidence="1">DUF2255 family protein</fullName>
    </submittedName>
</protein>
<evidence type="ECO:0000313" key="1">
    <source>
        <dbReference type="EMBL" id="MDA0185087.1"/>
    </source>
</evidence>
<keyword evidence="2" id="KW-1185">Reference proteome</keyword>
<comment type="caution">
    <text evidence="1">The sequence shown here is derived from an EMBL/GenBank/DDBJ whole genome shotgun (WGS) entry which is preliminary data.</text>
</comment>
<name>A0A9X3SJB6_9ACTN</name>
<dbReference type="Pfam" id="PF10012">
    <property type="entry name" value="DUF2255"/>
    <property type="match status" value="1"/>
</dbReference>
<reference evidence="1" key="1">
    <citation type="submission" date="2022-10" db="EMBL/GenBank/DDBJ databases">
        <title>The WGS of Solirubrobacter phytolaccae KCTC 29190.</title>
        <authorList>
            <person name="Jiang Z."/>
        </authorList>
    </citation>
    <scope>NUCLEOTIDE SEQUENCE</scope>
    <source>
        <strain evidence="1">KCTC 29190</strain>
    </source>
</reference>
<dbReference type="InterPro" id="IPR016888">
    <property type="entry name" value="UCP028498"/>
</dbReference>
<sequence length="123" mass="13534">MSAWDEDELRRVAAPQELEIAPVRRNGELRTPTTIWAVRADDDLYVRAAYGPSTGWHRVARASGEGHVSAGGVDKDVRFEDADPSVYAAVDAAYRAKYGQYASIVDGITNEQARATTLRLTPR</sequence>
<dbReference type="Proteomes" id="UP001147653">
    <property type="component" value="Unassembled WGS sequence"/>
</dbReference>
<dbReference type="AlphaFoldDB" id="A0A9X3SJB6"/>
<organism evidence="1 2">
    <name type="scientific">Solirubrobacter phytolaccae</name>
    <dbReference type="NCBI Taxonomy" id="1404360"/>
    <lineage>
        <taxon>Bacteria</taxon>
        <taxon>Bacillati</taxon>
        <taxon>Actinomycetota</taxon>
        <taxon>Thermoleophilia</taxon>
        <taxon>Solirubrobacterales</taxon>
        <taxon>Solirubrobacteraceae</taxon>
        <taxon>Solirubrobacter</taxon>
    </lineage>
</organism>
<evidence type="ECO:0000313" key="2">
    <source>
        <dbReference type="Proteomes" id="UP001147653"/>
    </source>
</evidence>
<dbReference type="RefSeq" id="WP_270029567.1">
    <property type="nucleotide sequence ID" value="NZ_JAPDDP010000097.1"/>
</dbReference>